<feature type="region of interest" description="Disordered" evidence="8">
    <location>
        <begin position="48"/>
        <end position="90"/>
    </location>
</feature>
<dbReference type="GO" id="GO:0005774">
    <property type="term" value="C:vacuolar membrane"/>
    <property type="evidence" value="ECO:0007669"/>
    <property type="project" value="TreeGrafter"/>
</dbReference>
<dbReference type="FunCoup" id="F0XPN9">
    <property type="interactions" value="292"/>
</dbReference>
<organism evidence="12">
    <name type="scientific">Grosmannia clavigera (strain kw1407 / UAMH 11150)</name>
    <name type="common">Blue stain fungus</name>
    <name type="synonym">Graphiocladiella clavigera</name>
    <dbReference type="NCBI Taxonomy" id="655863"/>
    <lineage>
        <taxon>Eukaryota</taxon>
        <taxon>Fungi</taxon>
        <taxon>Dikarya</taxon>
        <taxon>Ascomycota</taxon>
        <taxon>Pezizomycotina</taxon>
        <taxon>Sordariomycetes</taxon>
        <taxon>Sordariomycetidae</taxon>
        <taxon>Ophiostomatales</taxon>
        <taxon>Ophiostomataceae</taxon>
        <taxon>Leptographium</taxon>
    </lineage>
</organism>
<feature type="domain" description="Amino acid transporter transmembrane" evidence="10">
    <location>
        <begin position="358"/>
        <end position="750"/>
    </location>
</feature>
<gene>
    <name evidence="11" type="ORF">CMQ_7037</name>
</gene>
<protein>
    <submittedName>
        <fullName evidence="11">Vacuolar amino acid transporter 1</fullName>
    </submittedName>
</protein>
<feature type="region of interest" description="Disordered" evidence="8">
    <location>
        <begin position="1"/>
        <end position="32"/>
    </location>
</feature>
<evidence type="ECO:0000256" key="1">
    <source>
        <dbReference type="ARBA" id="ARBA00004141"/>
    </source>
</evidence>
<comment type="similarity">
    <text evidence="2">Belongs to the amino acid/polyamine transporter 2 family.</text>
</comment>
<proteinExistence type="inferred from homology"/>
<evidence type="ECO:0000256" key="2">
    <source>
        <dbReference type="ARBA" id="ARBA00008066"/>
    </source>
</evidence>
<dbReference type="RefSeq" id="XP_014169517.1">
    <property type="nucleotide sequence ID" value="XM_014314042.1"/>
</dbReference>
<sequence>MAPADASNTSSGNDAAAMTDDNSQAHAAASLQRNDSVSSAGFYFQGVQFAPDGDGDGDDSSRLLDDGQRDPFDDGDVGSRRGAGEWPPLRRRRSSIGARLAALTEIGGVNSIRSFTRSWQRAAGFTEVIPQPPSFVFAADQEPIFGAPNSEAYGRSFVDEEAVGTPLTSDNTLPSAAPSEPGGSNLATDQQDGLDDAENAEHKSLLGSSGLTRAFRAGSTSSIFGYPPHLASAAVGGAGLLGTSPVIGSYGSPGSYRSYRSYPYGSVSSAAGLTYDTMTGRRGSGLASGSMTQAGSLWRRQQQHQHQHQHQHQPGPEVEEVEAIGEDVGLIATLDERPAILVKEVEEDGKIILTVEGQSTLPQTIFNSINVLIGVGLLSLPMGIRYAGWICGMTTLLMAAVVTAYTARLLAKCMDLDPVVITFSDLAFISFGPRARVMTSLLFTVELMAACVALVVLFADSLGLLFPGLLTALEWKALCCVIMIPLNFLPMRLLSVTSIIGIVCCFSIVSIVVIDGFTKKTSPGSLLQPAATYMFPANWLTLPLSFGLLMSPWGGHSVFPNIYRDMRHPAKYAKAVKVTFSFTYFLDVTTAVVGLLMFGDDVMDEITANILSTSGYPRALTLLLCVMIAIIPLTKIPLNARPIITTIEVLAGTHQQVAADAPGQVGRTIVKVAIRVLTILSFFAISVVFPAFDSIMAFMGSALCFTICVTLPILFHLKLFGNSLSGRDKVLQYAMLSLSIVLSVVGTVWSFLPKSLLGVE</sequence>
<keyword evidence="6 9" id="KW-1133">Transmembrane helix</keyword>
<dbReference type="InterPro" id="IPR013057">
    <property type="entry name" value="AA_transpt_TM"/>
</dbReference>
<dbReference type="InParanoid" id="F0XPN9"/>
<name>F0XPN9_GROCL</name>
<feature type="transmembrane region" description="Helical" evidence="9">
    <location>
        <begin position="672"/>
        <end position="692"/>
    </location>
</feature>
<feature type="transmembrane region" description="Helical" evidence="9">
    <location>
        <begin position="386"/>
        <end position="407"/>
    </location>
</feature>
<feature type="compositionally biased region" description="Basic residues" evidence="8">
    <location>
        <begin position="301"/>
        <end position="311"/>
    </location>
</feature>
<comment type="subcellular location">
    <subcellularLocation>
        <location evidence="1">Membrane</location>
        <topology evidence="1">Multi-pass membrane protein</topology>
    </subcellularLocation>
</comment>
<dbReference type="PANTHER" id="PTHR22950">
    <property type="entry name" value="AMINO ACID TRANSPORTER"/>
    <property type="match status" value="1"/>
</dbReference>
<keyword evidence="4 9" id="KW-0812">Transmembrane</keyword>
<feature type="transmembrane region" description="Helical" evidence="9">
    <location>
        <begin position="465"/>
        <end position="486"/>
    </location>
</feature>
<evidence type="ECO:0000313" key="12">
    <source>
        <dbReference type="Proteomes" id="UP000007796"/>
    </source>
</evidence>
<evidence type="ECO:0000313" key="11">
    <source>
        <dbReference type="EMBL" id="EFX00035.1"/>
    </source>
</evidence>
<dbReference type="Pfam" id="PF01490">
    <property type="entry name" value="Aa_trans"/>
    <property type="match status" value="1"/>
</dbReference>
<keyword evidence="7 9" id="KW-0472">Membrane</keyword>
<evidence type="ECO:0000256" key="7">
    <source>
        <dbReference type="ARBA" id="ARBA00023136"/>
    </source>
</evidence>
<feature type="compositionally biased region" description="Polar residues" evidence="8">
    <location>
        <begin position="1"/>
        <end position="13"/>
    </location>
</feature>
<reference evidence="11 12" key="1">
    <citation type="journal article" date="2011" name="Proc. Natl. Acad. Sci. U.S.A.">
        <title>Genome and transcriptome analyses of the mountain pine beetle-fungal symbiont Grosmannia clavigera, a lodgepole pine pathogen.</title>
        <authorList>
            <person name="DiGuistini S."/>
            <person name="Wang Y."/>
            <person name="Liao N.Y."/>
            <person name="Taylor G."/>
            <person name="Tanguay P."/>
            <person name="Feau N."/>
            <person name="Henrissat B."/>
            <person name="Chan S.K."/>
            <person name="Hesse-Orce U."/>
            <person name="Alamouti S.M."/>
            <person name="Tsui C.K.M."/>
            <person name="Docking R.T."/>
            <person name="Levasseur A."/>
            <person name="Haridas S."/>
            <person name="Robertson G."/>
            <person name="Birol I."/>
            <person name="Holt R.A."/>
            <person name="Marra M.A."/>
            <person name="Hamelin R.C."/>
            <person name="Hirst M."/>
            <person name="Jones S.J.M."/>
            <person name="Bohlmann J."/>
            <person name="Breuil C."/>
        </authorList>
    </citation>
    <scope>NUCLEOTIDE SEQUENCE [LARGE SCALE GENOMIC DNA]</scope>
    <source>
        <strain evidence="12">kw1407 / UAMH 11150</strain>
    </source>
</reference>
<keyword evidence="3" id="KW-0813">Transport</keyword>
<dbReference type="STRING" id="655863.F0XPN9"/>
<feature type="transmembrane region" description="Helical" evidence="9">
    <location>
        <begin position="575"/>
        <end position="599"/>
    </location>
</feature>
<feature type="transmembrane region" description="Helical" evidence="9">
    <location>
        <begin position="534"/>
        <end position="554"/>
    </location>
</feature>
<feature type="compositionally biased region" description="Basic and acidic residues" evidence="8">
    <location>
        <begin position="59"/>
        <end position="83"/>
    </location>
</feature>
<accession>F0XPN9</accession>
<evidence type="ECO:0000256" key="3">
    <source>
        <dbReference type="ARBA" id="ARBA00022448"/>
    </source>
</evidence>
<feature type="transmembrane region" description="Helical" evidence="9">
    <location>
        <begin position="698"/>
        <end position="721"/>
    </location>
</feature>
<keyword evidence="12" id="KW-1185">Reference proteome</keyword>
<evidence type="ECO:0000259" key="10">
    <source>
        <dbReference type="Pfam" id="PF01490"/>
    </source>
</evidence>
<evidence type="ECO:0000256" key="5">
    <source>
        <dbReference type="ARBA" id="ARBA00022970"/>
    </source>
</evidence>
<dbReference type="GO" id="GO:0015179">
    <property type="term" value="F:L-amino acid transmembrane transporter activity"/>
    <property type="evidence" value="ECO:0007669"/>
    <property type="project" value="TreeGrafter"/>
</dbReference>
<dbReference type="Proteomes" id="UP000007796">
    <property type="component" value="Unassembled WGS sequence"/>
</dbReference>
<dbReference type="PANTHER" id="PTHR22950:SF692">
    <property type="entry name" value="TRANSMEMBRANE AMINO ACID TRANSPORTER FAMILY PROTEIN"/>
    <property type="match status" value="1"/>
</dbReference>
<evidence type="ECO:0000256" key="9">
    <source>
        <dbReference type="SAM" id="Phobius"/>
    </source>
</evidence>
<feature type="transmembrane region" description="Helical" evidence="9">
    <location>
        <begin position="619"/>
        <end position="638"/>
    </location>
</feature>
<evidence type="ECO:0000256" key="6">
    <source>
        <dbReference type="ARBA" id="ARBA00022989"/>
    </source>
</evidence>
<dbReference type="AlphaFoldDB" id="F0XPN9"/>
<dbReference type="GeneID" id="25980537"/>
<dbReference type="OrthoDB" id="655540at2759"/>
<feature type="compositionally biased region" description="Polar residues" evidence="8">
    <location>
        <begin position="20"/>
        <end position="32"/>
    </location>
</feature>
<dbReference type="HOGENOM" id="CLU_009646_8_1_1"/>
<evidence type="ECO:0000256" key="8">
    <source>
        <dbReference type="SAM" id="MobiDB-lite"/>
    </source>
</evidence>
<feature type="transmembrane region" description="Helical" evidence="9">
    <location>
        <begin position="733"/>
        <end position="752"/>
    </location>
</feature>
<keyword evidence="5" id="KW-0029">Amino-acid transport</keyword>
<feature type="transmembrane region" description="Helical" evidence="9">
    <location>
        <begin position="493"/>
        <end position="514"/>
    </location>
</feature>
<evidence type="ECO:0000256" key="4">
    <source>
        <dbReference type="ARBA" id="ARBA00022692"/>
    </source>
</evidence>
<feature type="transmembrane region" description="Helical" evidence="9">
    <location>
        <begin position="441"/>
        <end position="459"/>
    </location>
</feature>
<feature type="region of interest" description="Disordered" evidence="8">
    <location>
        <begin position="164"/>
        <end position="192"/>
    </location>
</feature>
<dbReference type="eggNOG" id="KOG1303">
    <property type="taxonomic scope" value="Eukaryota"/>
</dbReference>
<feature type="region of interest" description="Disordered" evidence="8">
    <location>
        <begin position="298"/>
        <end position="318"/>
    </location>
</feature>
<dbReference type="EMBL" id="GL629801">
    <property type="protein sequence ID" value="EFX00035.1"/>
    <property type="molecule type" value="Genomic_DNA"/>
</dbReference>